<dbReference type="AlphaFoldDB" id="A0A498IG87"/>
<accession>A0A498IG87</accession>
<gene>
    <name evidence="1" type="ORF">DVH24_004435</name>
</gene>
<name>A0A498IG87_MALDO</name>
<reference evidence="1 2" key="1">
    <citation type="submission" date="2018-10" db="EMBL/GenBank/DDBJ databases">
        <title>A high-quality apple genome assembly.</title>
        <authorList>
            <person name="Hu J."/>
        </authorList>
    </citation>
    <scope>NUCLEOTIDE SEQUENCE [LARGE SCALE GENOMIC DNA]</scope>
    <source>
        <strain evidence="2">cv. HFTH1</strain>
        <tissue evidence="1">Young leaf</tissue>
    </source>
</reference>
<keyword evidence="2" id="KW-1185">Reference proteome</keyword>
<proteinExistence type="predicted"/>
<evidence type="ECO:0000313" key="2">
    <source>
        <dbReference type="Proteomes" id="UP000290289"/>
    </source>
</evidence>
<sequence>MAEDNEKMEMSTEGAGHFWKENLISDGAFSLESKYYLLLGNPILTILGDEFLILREAHRTVHSA</sequence>
<protein>
    <submittedName>
        <fullName evidence="1">Uncharacterized protein</fullName>
    </submittedName>
</protein>
<organism evidence="1 2">
    <name type="scientific">Malus domestica</name>
    <name type="common">Apple</name>
    <name type="synonym">Pyrus malus</name>
    <dbReference type="NCBI Taxonomy" id="3750"/>
    <lineage>
        <taxon>Eukaryota</taxon>
        <taxon>Viridiplantae</taxon>
        <taxon>Streptophyta</taxon>
        <taxon>Embryophyta</taxon>
        <taxon>Tracheophyta</taxon>
        <taxon>Spermatophyta</taxon>
        <taxon>Magnoliopsida</taxon>
        <taxon>eudicotyledons</taxon>
        <taxon>Gunneridae</taxon>
        <taxon>Pentapetalae</taxon>
        <taxon>rosids</taxon>
        <taxon>fabids</taxon>
        <taxon>Rosales</taxon>
        <taxon>Rosaceae</taxon>
        <taxon>Amygdaloideae</taxon>
        <taxon>Maleae</taxon>
        <taxon>Malus</taxon>
    </lineage>
</organism>
<comment type="caution">
    <text evidence="1">The sequence shown here is derived from an EMBL/GenBank/DDBJ whole genome shotgun (WGS) entry which is preliminary data.</text>
</comment>
<dbReference type="EMBL" id="RDQH01000338">
    <property type="protein sequence ID" value="RXH80521.1"/>
    <property type="molecule type" value="Genomic_DNA"/>
</dbReference>
<dbReference type="Proteomes" id="UP000290289">
    <property type="component" value="Chromosome 12"/>
</dbReference>
<evidence type="ECO:0000313" key="1">
    <source>
        <dbReference type="EMBL" id="RXH80521.1"/>
    </source>
</evidence>